<sequence length="128" mass="14490">MCGQVLASGHRDSIFDHCCLESRHKPEVAIHETEPRLQRVNADEWYDAFEDLLLDLPNNQHACQVLAYHTMAQTSTTAHYANEHRVDESLCAQRRCFTVVSTESDEGLIFTMNSGPPLTISADKRLTM</sequence>
<name>A0A915L2F4_ROMCU</name>
<proteinExistence type="predicted"/>
<evidence type="ECO:0000313" key="2">
    <source>
        <dbReference type="WBParaSite" id="nRc.2.0.1.t45253-RA"/>
    </source>
</evidence>
<dbReference type="WBParaSite" id="nRc.2.0.1.t45253-RA">
    <property type="protein sequence ID" value="nRc.2.0.1.t45253-RA"/>
    <property type="gene ID" value="nRc.2.0.1.g45253"/>
</dbReference>
<dbReference type="AlphaFoldDB" id="A0A915L2F4"/>
<keyword evidence="1" id="KW-1185">Reference proteome</keyword>
<evidence type="ECO:0000313" key="1">
    <source>
        <dbReference type="Proteomes" id="UP000887565"/>
    </source>
</evidence>
<reference evidence="2" key="1">
    <citation type="submission" date="2022-11" db="UniProtKB">
        <authorList>
            <consortium name="WormBaseParasite"/>
        </authorList>
    </citation>
    <scope>IDENTIFICATION</scope>
</reference>
<accession>A0A915L2F4</accession>
<dbReference type="Proteomes" id="UP000887565">
    <property type="component" value="Unplaced"/>
</dbReference>
<protein>
    <submittedName>
        <fullName evidence="2">Uncharacterized protein</fullName>
    </submittedName>
</protein>
<organism evidence="1 2">
    <name type="scientific">Romanomermis culicivorax</name>
    <name type="common">Nematode worm</name>
    <dbReference type="NCBI Taxonomy" id="13658"/>
    <lineage>
        <taxon>Eukaryota</taxon>
        <taxon>Metazoa</taxon>
        <taxon>Ecdysozoa</taxon>
        <taxon>Nematoda</taxon>
        <taxon>Enoplea</taxon>
        <taxon>Dorylaimia</taxon>
        <taxon>Mermithida</taxon>
        <taxon>Mermithoidea</taxon>
        <taxon>Mermithidae</taxon>
        <taxon>Romanomermis</taxon>
    </lineage>
</organism>